<name>A0A0D8BLM7_9ACTN</name>
<dbReference type="Proteomes" id="UP000032545">
    <property type="component" value="Unassembled WGS sequence"/>
</dbReference>
<organism evidence="5 6">
    <name type="scientific">Frankia torreyi</name>
    <dbReference type="NCBI Taxonomy" id="1856"/>
    <lineage>
        <taxon>Bacteria</taxon>
        <taxon>Bacillati</taxon>
        <taxon>Actinomycetota</taxon>
        <taxon>Actinomycetes</taxon>
        <taxon>Frankiales</taxon>
        <taxon>Frankiaceae</taxon>
        <taxon>Frankia</taxon>
    </lineage>
</organism>
<reference evidence="6" key="1">
    <citation type="submission" date="2015-02" db="EMBL/GenBank/DDBJ databases">
        <title>Draft Genome of Frankia sp. CpI1-S.</title>
        <authorList>
            <person name="Oshone R.T."/>
            <person name="Ngom M."/>
            <person name="Ghodhbane-Gtari F."/>
            <person name="Gtari M."/>
            <person name="Morris K."/>
            <person name="Thomas K."/>
            <person name="Sen A."/>
            <person name="Tisa L.S."/>
        </authorList>
    </citation>
    <scope>NUCLEOTIDE SEQUENCE [LARGE SCALE GENOMIC DNA]</scope>
    <source>
        <strain evidence="6">CpI1-S</strain>
    </source>
</reference>
<dbReference type="InterPro" id="IPR002173">
    <property type="entry name" value="Carboh/pur_kinase_PfkB_CS"/>
</dbReference>
<protein>
    <submittedName>
        <fullName evidence="5">Sugar kinase, ribokinase</fullName>
    </submittedName>
</protein>
<accession>A0A0D8BLM7</accession>
<dbReference type="InterPro" id="IPR029056">
    <property type="entry name" value="Ribokinase-like"/>
</dbReference>
<dbReference type="Pfam" id="PF00294">
    <property type="entry name" value="PfkB"/>
    <property type="match status" value="1"/>
</dbReference>
<evidence type="ECO:0000313" key="6">
    <source>
        <dbReference type="Proteomes" id="UP000032545"/>
    </source>
</evidence>
<dbReference type="GO" id="GO:0016301">
    <property type="term" value="F:kinase activity"/>
    <property type="evidence" value="ECO:0007669"/>
    <property type="project" value="UniProtKB-KW"/>
</dbReference>
<evidence type="ECO:0000256" key="1">
    <source>
        <dbReference type="ARBA" id="ARBA00022679"/>
    </source>
</evidence>
<dbReference type="SUPFAM" id="SSF53613">
    <property type="entry name" value="Ribokinase-like"/>
    <property type="match status" value="1"/>
</dbReference>
<evidence type="ECO:0000313" key="5">
    <source>
        <dbReference type="EMBL" id="KJE25031.1"/>
    </source>
</evidence>
<reference evidence="5 6" key="2">
    <citation type="journal article" date="2016" name="Genome Announc.">
        <title>Permanent Draft Genome Sequences for Two Variants of Frankia sp. Strain CpI1, the First Frankia Strain Isolated from Root Nodules of Comptonia peregrina.</title>
        <authorList>
            <person name="Oshone R."/>
            <person name="Hurst S.G.IV."/>
            <person name="Abebe-Akele F."/>
            <person name="Simpson S."/>
            <person name="Morris K."/>
            <person name="Thomas W.K."/>
            <person name="Tisa L.S."/>
        </authorList>
    </citation>
    <scope>NUCLEOTIDE SEQUENCE [LARGE SCALE GENOMIC DNA]</scope>
    <source>
        <strain evidence="6">CpI1-S</strain>
    </source>
</reference>
<evidence type="ECO:0000259" key="4">
    <source>
        <dbReference type="Pfam" id="PF00294"/>
    </source>
</evidence>
<feature type="domain" description="Carbohydrate kinase PfkB" evidence="4">
    <location>
        <begin position="25"/>
        <end position="332"/>
    </location>
</feature>
<comment type="caution">
    <text evidence="5">The sequence shown here is derived from an EMBL/GenBank/DDBJ whole genome shotgun (WGS) entry which is preliminary data.</text>
</comment>
<dbReference type="InterPro" id="IPR052562">
    <property type="entry name" value="Ketohexokinase-related"/>
</dbReference>
<keyword evidence="2 5" id="KW-0418">Kinase</keyword>
<feature type="compositionally biased region" description="Low complexity" evidence="3">
    <location>
        <begin position="174"/>
        <end position="198"/>
    </location>
</feature>
<dbReference type="Gene3D" id="3.40.1190.20">
    <property type="match status" value="1"/>
</dbReference>
<dbReference type="InterPro" id="IPR011611">
    <property type="entry name" value="PfkB_dom"/>
</dbReference>
<dbReference type="PATRIC" id="fig|1502723.3.peg.2251"/>
<sequence length="343" mass="34002">MARQEDGGGARPVGEVAGRPAGLFVGLTTLDTIYLVRHPPGPDEKIVADDLVVAAGGPATGAAVAFAHLGGRATLVSAVGSGPLAAAARADLAALGIRHHDLRPGEQVLPVSAIMVNAAGERAVVSAHGALPGAAPGAADATRALLTGADVVLVDGHQPDVAVGVLAARRARPTTATAAPASVARTASTSPAGTASPAGWPPVVLDGGSWKPGTERLLPHVDVALCGSAFRPPGVGGDPDEVLRYLLAHGPSFAAVTRGPGPVRWATAQAGGEVRPPAVHAVDTLGAGDVFHGAFAWSIAGSPELTTDALVDALGAASRVAARSVTSFGTRSWLTRGEAPRCG</sequence>
<dbReference type="RefSeq" id="WP_044883427.1">
    <property type="nucleotide sequence ID" value="NZ_JYFN01000003.1"/>
</dbReference>
<dbReference type="AlphaFoldDB" id="A0A0D8BLM7"/>
<feature type="region of interest" description="Disordered" evidence="3">
    <location>
        <begin position="174"/>
        <end position="200"/>
    </location>
</feature>
<evidence type="ECO:0000256" key="2">
    <source>
        <dbReference type="ARBA" id="ARBA00022777"/>
    </source>
</evidence>
<keyword evidence="6" id="KW-1185">Reference proteome</keyword>
<dbReference type="PROSITE" id="PS00584">
    <property type="entry name" value="PFKB_KINASES_2"/>
    <property type="match status" value="1"/>
</dbReference>
<dbReference type="EMBL" id="JYFN01000003">
    <property type="protein sequence ID" value="KJE25031.1"/>
    <property type="molecule type" value="Genomic_DNA"/>
</dbReference>
<gene>
    <name evidence="5" type="ORF">FF36_00643</name>
</gene>
<keyword evidence="1" id="KW-0808">Transferase</keyword>
<proteinExistence type="predicted"/>
<dbReference type="PANTHER" id="PTHR42774">
    <property type="entry name" value="PHOSPHOTRANSFERASE SYSTEM TRANSPORT PROTEIN"/>
    <property type="match status" value="1"/>
</dbReference>
<dbReference type="PANTHER" id="PTHR42774:SF3">
    <property type="entry name" value="KETOHEXOKINASE"/>
    <property type="match status" value="1"/>
</dbReference>
<evidence type="ECO:0000256" key="3">
    <source>
        <dbReference type="SAM" id="MobiDB-lite"/>
    </source>
</evidence>